<dbReference type="Proteomes" id="UP000429811">
    <property type="component" value="Unassembled WGS sequence"/>
</dbReference>
<reference evidence="6 7" key="1">
    <citation type="journal article" date="2019" name="Nat. Med.">
        <title>A library of human gut bacterial isolates paired with longitudinal multiomics data enables mechanistic microbiome research.</title>
        <authorList>
            <person name="Poyet M."/>
            <person name="Groussin M."/>
            <person name="Gibbons S.M."/>
            <person name="Avila-Pacheco J."/>
            <person name="Jiang X."/>
            <person name="Kearney S.M."/>
            <person name="Perrotta A.R."/>
            <person name="Berdy B."/>
            <person name="Zhao S."/>
            <person name="Lieberman T.D."/>
            <person name="Swanson P.K."/>
            <person name="Smith M."/>
            <person name="Roesemann S."/>
            <person name="Alexander J.E."/>
            <person name="Rich S.A."/>
            <person name="Livny J."/>
            <person name="Vlamakis H."/>
            <person name="Clish C."/>
            <person name="Bullock K."/>
            <person name="Deik A."/>
            <person name="Scott J."/>
            <person name="Pierce K.A."/>
            <person name="Xavier R.J."/>
            <person name="Alm E.J."/>
        </authorList>
    </citation>
    <scope>NUCLEOTIDE SEQUENCE [LARGE SCALE GENOMIC DNA]</scope>
    <source>
        <strain evidence="6 7">BIOML-A5</strain>
    </source>
</reference>
<evidence type="ECO:0000313" key="7">
    <source>
        <dbReference type="Proteomes" id="UP000429811"/>
    </source>
</evidence>
<evidence type="ECO:0000313" key="6">
    <source>
        <dbReference type="EMBL" id="MSB47602.1"/>
    </source>
</evidence>
<dbReference type="InterPro" id="IPR001367">
    <property type="entry name" value="Fe_dep_repressor"/>
</dbReference>
<name>A0A6I2RBF3_FLAPL</name>
<dbReference type="SMART" id="SM00529">
    <property type="entry name" value="HTH_DTXR"/>
    <property type="match status" value="1"/>
</dbReference>
<dbReference type="InterPro" id="IPR036390">
    <property type="entry name" value="WH_DNA-bd_sf"/>
</dbReference>
<evidence type="ECO:0000256" key="3">
    <source>
        <dbReference type="ARBA" id="ARBA00023125"/>
    </source>
</evidence>
<dbReference type="Pfam" id="PF02742">
    <property type="entry name" value="Fe_dep_repr_C"/>
    <property type="match status" value="1"/>
</dbReference>
<accession>A0A6I2RBF3</accession>
<protein>
    <submittedName>
        <fullName evidence="6">Metal-dependent transcriptional regulator</fullName>
    </submittedName>
</protein>
<sequence>MKRKQQATASGEDYLEAILVIQMHKGAVRSVDIARHMEVSKPSVCHAVNTLKNGGFLIMDDDHFLHLTDVGREVAEQTYEKHCFFTRLLVSAGVDPKEAECDACRMEHAISESSFQQLKAVSAAFEESKEQTKMP</sequence>
<dbReference type="GeneID" id="89521344"/>
<dbReference type="Pfam" id="PF01325">
    <property type="entry name" value="Fe_dep_repress"/>
    <property type="match status" value="1"/>
</dbReference>
<dbReference type="Gene3D" id="1.10.60.10">
    <property type="entry name" value="Iron dependent repressor, metal binding and dimerisation domain"/>
    <property type="match status" value="1"/>
</dbReference>
<dbReference type="SUPFAM" id="SSF46785">
    <property type="entry name" value="Winged helix' DNA-binding domain"/>
    <property type="match status" value="1"/>
</dbReference>
<organism evidence="6 7">
    <name type="scientific">Flavonifractor plautii</name>
    <name type="common">Fusobacterium plautii</name>
    <dbReference type="NCBI Taxonomy" id="292800"/>
    <lineage>
        <taxon>Bacteria</taxon>
        <taxon>Bacillati</taxon>
        <taxon>Bacillota</taxon>
        <taxon>Clostridia</taxon>
        <taxon>Eubacteriales</taxon>
        <taxon>Oscillospiraceae</taxon>
        <taxon>Flavonifractor</taxon>
    </lineage>
</organism>
<dbReference type="InterPro" id="IPR022687">
    <property type="entry name" value="HTH_DTXR"/>
</dbReference>
<comment type="similarity">
    <text evidence="1">Belongs to the DtxR/MntR family.</text>
</comment>
<dbReference type="PROSITE" id="PS50944">
    <property type="entry name" value="HTH_DTXR"/>
    <property type="match status" value="1"/>
</dbReference>
<keyword evidence="2" id="KW-0805">Transcription regulation</keyword>
<proteinExistence type="inferred from homology"/>
<dbReference type="InterPro" id="IPR036421">
    <property type="entry name" value="Fe_dep_repressor_sf"/>
</dbReference>
<dbReference type="GO" id="GO:0046914">
    <property type="term" value="F:transition metal ion binding"/>
    <property type="evidence" value="ECO:0007669"/>
    <property type="project" value="InterPro"/>
</dbReference>
<dbReference type="RefSeq" id="WP_105205759.1">
    <property type="nucleotide sequence ID" value="NZ_WKPO01000002.1"/>
</dbReference>
<dbReference type="SUPFAM" id="SSF47979">
    <property type="entry name" value="Iron-dependent repressor protein, dimerization domain"/>
    <property type="match status" value="1"/>
</dbReference>
<dbReference type="PANTHER" id="PTHR33238">
    <property type="entry name" value="IRON (METAL) DEPENDENT REPRESSOR, DTXR FAMILY"/>
    <property type="match status" value="1"/>
</dbReference>
<evidence type="ECO:0000256" key="1">
    <source>
        <dbReference type="ARBA" id="ARBA00007871"/>
    </source>
</evidence>
<evidence type="ECO:0000256" key="4">
    <source>
        <dbReference type="ARBA" id="ARBA00023163"/>
    </source>
</evidence>
<dbReference type="AlphaFoldDB" id="A0A6I2RBF3"/>
<dbReference type="PANTHER" id="PTHR33238:SF7">
    <property type="entry name" value="IRON-DEPENDENT TRANSCRIPTIONAL REGULATOR"/>
    <property type="match status" value="1"/>
</dbReference>
<comment type="caution">
    <text evidence="6">The sequence shown here is derived from an EMBL/GenBank/DDBJ whole genome shotgun (WGS) entry which is preliminary data.</text>
</comment>
<dbReference type="InterPro" id="IPR050536">
    <property type="entry name" value="DtxR_MntR_Metal-Reg"/>
</dbReference>
<dbReference type="GO" id="GO:0003700">
    <property type="term" value="F:DNA-binding transcription factor activity"/>
    <property type="evidence" value="ECO:0007669"/>
    <property type="project" value="InterPro"/>
</dbReference>
<evidence type="ECO:0000256" key="2">
    <source>
        <dbReference type="ARBA" id="ARBA00023015"/>
    </source>
</evidence>
<dbReference type="Gene3D" id="1.10.10.10">
    <property type="entry name" value="Winged helix-like DNA-binding domain superfamily/Winged helix DNA-binding domain"/>
    <property type="match status" value="1"/>
</dbReference>
<dbReference type="InterPro" id="IPR036388">
    <property type="entry name" value="WH-like_DNA-bd_sf"/>
</dbReference>
<dbReference type="GO" id="GO:0046983">
    <property type="term" value="F:protein dimerization activity"/>
    <property type="evidence" value="ECO:0007669"/>
    <property type="project" value="InterPro"/>
</dbReference>
<feature type="domain" description="HTH dtxR-type" evidence="5">
    <location>
        <begin position="7"/>
        <end position="68"/>
    </location>
</feature>
<dbReference type="GO" id="GO:0003677">
    <property type="term" value="F:DNA binding"/>
    <property type="evidence" value="ECO:0007669"/>
    <property type="project" value="UniProtKB-KW"/>
</dbReference>
<evidence type="ECO:0000259" key="5">
    <source>
        <dbReference type="PROSITE" id="PS50944"/>
    </source>
</evidence>
<dbReference type="EMBL" id="WKPO01000002">
    <property type="protein sequence ID" value="MSB47602.1"/>
    <property type="molecule type" value="Genomic_DNA"/>
</dbReference>
<gene>
    <name evidence="6" type="ORF">GKE90_02655</name>
</gene>
<keyword evidence="4" id="KW-0804">Transcription</keyword>
<dbReference type="InterPro" id="IPR022689">
    <property type="entry name" value="Iron_dep_repressor"/>
</dbReference>
<keyword evidence="3" id="KW-0238">DNA-binding</keyword>